<dbReference type="GO" id="GO:0005524">
    <property type="term" value="F:ATP binding"/>
    <property type="evidence" value="ECO:0007669"/>
    <property type="project" value="UniProtKB-KW"/>
</dbReference>
<dbReference type="InterPro" id="IPR003439">
    <property type="entry name" value="ABC_transporter-like_ATP-bd"/>
</dbReference>
<comment type="similarity">
    <text evidence="2">Belongs to the ABC transporter superfamily.</text>
</comment>
<dbReference type="Pfam" id="PF00005">
    <property type="entry name" value="ABC_tran"/>
    <property type="match status" value="1"/>
</dbReference>
<keyword evidence="7 11" id="KW-0067">ATP-binding</keyword>
<keyword evidence="4" id="KW-0536">Nodulation</keyword>
<gene>
    <name evidence="11" type="primary">nodI</name>
    <name evidence="11" type="ORF">MoryE10_13700</name>
</gene>
<dbReference type="PANTHER" id="PTHR42711">
    <property type="entry name" value="ABC TRANSPORTER ATP-BINDING PROTEIN"/>
    <property type="match status" value="1"/>
</dbReference>
<evidence type="ECO:0000259" key="10">
    <source>
        <dbReference type="PROSITE" id="PS50893"/>
    </source>
</evidence>
<proteinExistence type="inferred from homology"/>
<name>A0A8D4VP30_9GAMM</name>
<organism evidence="11 12">
    <name type="scientific">Methylogaea oryzae</name>
    <dbReference type="NCBI Taxonomy" id="1295382"/>
    <lineage>
        <taxon>Bacteria</taxon>
        <taxon>Pseudomonadati</taxon>
        <taxon>Pseudomonadota</taxon>
        <taxon>Gammaproteobacteria</taxon>
        <taxon>Methylococcales</taxon>
        <taxon>Methylococcaceae</taxon>
        <taxon>Methylogaea</taxon>
    </lineage>
</organism>
<dbReference type="InterPro" id="IPR050763">
    <property type="entry name" value="ABC_transporter_ATP-binding"/>
</dbReference>
<dbReference type="Proteomes" id="UP000824988">
    <property type="component" value="Chromosome"/>
</dbReference>
<evidence type="ECO:0000313" key="11">
    <source>
        <dbReference type="EMBL" id="BBL70764.1"/>
    </source>
</evidence>
<evidence type="ECO:0000256" key="4">
    <source>
        <dbReference type="ARBA" id="ARBA00022458"/>
    </source>
</evidence>
<protein>
    <submittedName>
        <fullName evidence="11">Nod factor export ATP-binding protein I</fullName>
    </submittedName>
</protein>
<dbReference type="PANTHER" id="PTHR42711:SF5">
    <property type="entry name" value="ABC TRANSPORTER ATP-BINDING PROTEIN NATA"/>
    <property type="match status" value="1"/>
</dbReference>
<dbReference type="PROSITE" id="PS50893">
    <property type="entry name" value="ABC_TRANSPORTER_2"/>
    <property type="match status" value="1"/>
</dbReference>
<dbReference type="EMBL" id="AP019782">
    <property type="protein sequence ID" value="BBL70764.1"/>
    <property type="molecule type" value="Genomic_DNA"/>
</dbReference>
<keyword evidence="3" id="KW-0813">Transport</keyword>
<keyword evidence="8" id="KW-1278">Translocase</keyword>
<dbReference type="AlphaFoldDB" id="A0A8D4VP30"/>
<keyword evidence="9" id="KW-0472">Membrane</keyword>
<keyword evidence="12" id="KW-1185">Reference proteome</keyword>
<dbReference type="InterPro" id="IPR017871">
    <property type="entry name" value="ABC_transporter-like_CS"/>
</dbReference>
<dbReference type="InterPro" id="IPR003593">
    <property type="entry name" value="AAA+_ATPase"/>
</dbReference>
<dbReference type="GO" id="GO:0016887">
    <property type="term" value="F:ATP hydrolysis activity"/>
    <property type="evidence" value="ECO:0007669"/>
    <property type="project" value="InterPro"/>
</dbReference>
<evidence type="ECO:0000256" key="7">
    <source>
        <dbReference type="ARBA" id="ARBA00022840"/>
    </source>
</evidence>
<feature type="domain" description="ABC transporter" evidence="10">
    <location>
        <begin position="6"/>
        <end position="236"/>
    </location>
</feature>
<dbReference type="FunFam" id="3.40.50.300:FF:000589">
    <property type="entry name" value="ABC transporter, ATP-binding subunit"/>
    <property type="match status" value="1"/>
</dbReference>
<evidence type="ECO:0000256" key="2">
    <source>
        <dbReference type="ARBA" id="ARBA00005417"/>
    </source>
</evidence>
<dbReference type="KEGG" id="moz:MoryE10_13700"/>
<evidence type="ECO:0000256" key="9">
    <source>
        <dbReference type="ARBA" id="ARBA00023136"/>
    </source>
</evidence>
<evidence type="ECO:0000256" key="3">
    <source>
        <dbReference type="ARBA" id="ARBA00022448"/>
    </source>
</evidence>
<accession>A0A8D4VP30</accession>
<evidence type="ECO:0000256" key="5">
    <source>
        <dbReference type="ARBA" id="ARBA00022475"/>
    </source>
</evidence>
<sequence length="306" mass="34490">MKDAVVRADGLSKRYGGHRVVDGISFSIPRGEFCGILGPNGAGKTTTLRMLAGHAPPDGGELTVLGFPVPKRAKDMRALVGIVPQQDNLDLELTVRENLEVYGRYFGLSSAEVRDRIPQLLQYAALPDKADQRIGNLSGGMKRRLSIARALINRPRLLILDEPTTGLDPHIRHNIWQLLRQLQQDGLTVILTTHYMDEAERLCDRIILMDHGRILADGAPRDLIAGHIESHVLEVHGQDVARWRETFVCDEPVRRERVGDSLYLYGEQLQPWVASLDAWPRLRYSYRPANLEDVFLRLTGRDLRDV</sequence>
<dbReference type="PROSITE" id="PS00211">
    <property type="entry name" value="ABC_TRANSPORTER_1"/>
    <property type="match status" value="1"/>
</dbReference>
<evidence type="ECO:0000256" key="6">
    <source>
        <dbReference type="ARBA" id="ARBA00022741"/>
    </source>
</evidence>
<evidence type="ECO:0000313" key="12">
    <source>
        <dbReference type="Proteomes" id="UP000824988"/>
    </source>
</evidence>
<dbReference type="RefSeq" id="WP_221048629.1">
    <property type="nucleotide sequence ID" value="NZ_AP019782.1"/>
</dbReference>
<dbReference type="SMART" id="SM00382">
    <property type="entry name" value="AAA"/>
    <property type="match status" value="1"/>
</dbReference>
<evidence type="ECO:0000256" key="1">
    <source>
        <dbReference type="ARBA" id="ARBA00004236"/>
    </source>
</evidence>
<dbReference type="GO" id="GO:0005886">
    <property type="term" value="C:plasma membrane"/>
    <property type="evidence" value="ECO:0007669"/>
    <property type="project" value="UniProtKB-SubCell"/>
</dbReference>
<keyword evidence="5" id="KW-1003">Cell membrane</keyword>
<reference evidence="11" key="1">
    <citation type="submission" date="2019-06" db="EMBL/GenBank/DDBJ databases">
        <title>Complete genome sequence of Methylogaea oryzae strain JCM16910.</title>
        <authorList>
            <person name="Asakawa S."/>
        </authorList>
    </citation>
    <scope>NUCLEOTIDE SEQUENCE</scope>
    <source>
        <strain evidence="11">E10</strain>
    </source>
</reference>
<evidence type="ECO:0000256" key="8">
    <source>
        <dbReference type="ARBA" id="ARBA00022967"/>
    </source>
</evidence>
<comment type="subcellular location">
    <subcellularLocation>
        <location evidence="1">Cell membrane</location>
    </subcellularLocation>
</comment>
<keyword evidence="6" id="KW-0547">Nucleotide-binding</keyword>